<evidence type="ECO:0000313" key="1">
    <source>
        <dbReference type="EMBL" id="QZE56282.1"/>
    </source>
</evidence>
<accession>A0AAE7XJ03</accession>
<keyword evidence="2" id="KW-1185">Reference proteome</keyword>
<proteinExistence type="predicted"/>
<gene>
    <name evidence="1" type="ORF">pEaSNUABM3_00085</name>
</gene>
<dbReference type="Proteomes" id="UP000827787">
    <property type="component" value="Segment"/>
</dbReference>
<sequence length="193" mass="20403">MYISKAMLNMRGDSLSSTASITVDMPWVPSAFTAYNQAGAYQSGGVPISAEPSAAIVFSTGDTIPDSVWTNQSQALFSLTSLRTYLAANLPNCVMDASFISSGTVRVINVGGGKRTLDLNGLLGRFSYAKAFNRMYLLVSNSTSAYAAGTVSTTTVFEFTPQDLISMGVPLTDNGDGTFNLNGIVNINNISFS</sequence>
<reference evidence="1 2" key="1">
    <citation type="submission" date="2021-06" db="EMBL/GenBank/DDBJ databases">
        <title>Complete genome sequence of Erwinia phage pEa_SNUABM_03.</title>
        <authorList>
            <person name="Kim S.G."/>
            <person name="Park S.C."/>
        </authorList>
    </citation>
    <scope>NUCLEOTIDE SEQUENCE [LARGE SCALE GENOMIC DNA]</scope>
</reference>
<protein>
    <submittedName>
        <fullName evidence="1">Uncharacterized protein</fullName>
    </submittedName>
</protein>
<name>A0AAE7XJ03_9CAUD</name>
<organism evidence="1 2">
    <name type="scientific">Erwinia phage pEa_SNUABM_3</name>
    <dbReference type="NCBI Taxonomy" id="2869552"/>
    <lineage>
        <taxon>Viruses</taxon>
        <taxon>Duplodnaviria</taxon>
        <taxon>Heunggongvirae</taxon>
        <taxon>Uroviricota</taxon>
        <taxon>Caudoviricetes</taxon>
        <taxon>Alexandravirus</taxon>
        <taxon>Alexandravirus SNUABM3</taxon>
    </lineage>
</organism>
<dbReference type="EMBL" id="MZ443770">
    <property type="protein sequence ID" value="QZE56282.1"/>
    <property type="molecule type" value="Genomic_DNA"/>
</dbReference>
<evidence type="ECO:0000313" key="2">
    <source>
        <dbReference type="Proteomes" id="UP000827787"/>
    </source>
</evidence>